<reference evidence="1 2" key="1">
    <citation type="journal article" date="2022" name="New Phytol.">
        <title>Ecological generalism drives hyperdiversity of secondary metabolite gene clusters in xylarialean endophytes.</title>
        <authorList>
            <person name="Franco M.E.E."/>
            <person name="Wisecaver J.H."/>
            <person name="Arnold A.E."/>
            <person name="Ju Y.M."/>
            <person name="Slot J.C."/>
            <person name="Ahrendt S."/>
            <person name="Moore L.P."/>
            <person name="Eastman K.E."/>
            <person name="Scott K."/>
            <person name="Konkel Z."/>
            <person name="Mondo S.J."/>
            <person name="Kuo A."/>
            <person name="Hayes R.D."/>
            <person name="Haridas S."/>
            <person name="Andreopoulos B."/>
            <person name="Riley R."/>
            <person name="LaButti K."/>
            <person name="Pangilinan J."/>
            <person name="Lipzen A."/>
            <person name="Amirebrahimi M."/>
            <person name="Yan J."/>
            <person name="Adam C."/>
            <person name="Keymanesh K."/>
            <person name="Ng V."/>
            <person name="Louie K."/>
            <person name="Northen T."/>
            <person name="Drula E."/>
            <person name="Henrissat B."/>
            <person name="Hsieh H.M."/>
            <person name="Youens-Clark K."/>
            <person name="Lutzoni F."/>
            <person name="Miadlikowska J."/>
            <person name="Eastwood D.C."/>
            <person name="Hamelin R.C."/>
            <person name="Grigoriev I.V."/>
            <person name="U'Ren J.M."/>
        </authorList>
    </citation>
    <scope>NUCLEOTIDE SEQUENCE [LARGE SCALE GENOMIC DNA]</scope>
    <source>
        <strain evidence="1 2">CBS 119005</strain>
    </source>
</reference>
<dbReference type="EMBL" id="MU393430">
    <property type="protein sequence ID" value="KAI4869527.1"/>
    <property type="molecule type" value="Genomic_DNA"/>
</dbReference>
<proteinExistence type="predicted"/>
<organism evidence="1 2">
    <name type="scientific">Hypoxylon rubiginosum</name>
    <dbReference type="NCBI Taxonomy" id="110542"/>
    <lineage>
        <taxon>Eukaryota</taxon>
        <taxon>Fungi</taxon>
        <taxon>Dikarya</taxon>
        <taxon>Ascomycota</taxon>
        <taxon>Pezizomycotina</taxon>
        <taxon>Sordariomycetes</taxon>
        <taxon>Xylariomycetidae</taxon>
        <taxon>Xylariales</taxon>
        <taxon>Hypoxylaceae</taxon>
        <taxon>Hypoxylon</taxon>
    </lineage>
</organism>
<dbReference type="Proteomes" id="UP001497700">
    <property type="component" value="Unassembled WGS sequence"/>
</dbReference>
<protein>
    <submittedName>
        <fullName evidence="1">Uncharacterized protein</fullName>
    </submittedName>
</protein>
<name>A0ACB9ZCP1_9PEZI</name>
<gene>
    <name evidence="1" type="ORF">F4820DRAFT_12961</name>
</gene>
<keyword evidence="2" id="KW-1185">Reference proteome</keyword>
<comment type="caution">
    <text evidence="1">The sequence shown here is derived from an EMBL/GenBank/DDBJ whole genome shotgun (WGS) entry which is preliminary data.</text>
</comment>
<evidence type="ECO:0000313" key="1">
    <source>
        <dbReference type="EMBL" id="KAI4869527.1"/>
    </source>
</evidence>
<accession>A0ACB9ZCP1</accession>
<sequence>MKPLKTIWNELSQPLTPGWTSADIEPAMTPDELYMLRLTLERSQFIHLAEGRANAVFSIREPRDPTVPRGFFQGTLLRVPKATPDVTPCDYETLQDFQEKFIDVHVGRQHIVPQVLVKISQTVANSLNVKRGSALRAKGVKGDLSIIKAGHAMLVEDMGPSPDYKALEFKPKWLAQSPMAPKDATRCRTCAREALRNGKLRLRGMKTSTPVCPLGLLHANHDVVMSTIDRLAPKWTERDRERLASALRESGVLERLRDLQVEGDPGDALFANPSDARFGLSMTLRDCSCFVRMPVDEALPVVVKLADVDKKNWREKQSYWQRRHSDLVGNGWYRGEEALDPPIETACVLRLDYCLERGLDVPPAFRARLKR</sequence>
<evidence type="ECO:0000313" key="2">
    <source>
        <dbReference type="Proteomes" id="UP001497700"/>
    </source>
</evidence>